<evidence type="ECO:0000313" key="2">
    <source>
        <dbReference type="Proteomes" id="UP001239213"/>
    </source>
</evidence>
<organism evidence="1 2">
    <name type="scientific">Colletotrichum cuscutae</name>
    <dbReference type="NCBI Taxonomy" id="1209917"/>
    <lineage>
        <taxon>Eukaryota</taxon>
        <taxon>Fungi</taxon>
        <taxon>Dikarya</taxon>
        <taxon>Ascomycota</taxon>
        <taxon>Pezizomycotina</taxon>
        <taxon>Sordariomycetes</taxon>
        <taxon>Hypocreomycetidae</taxon>
        <taxon>Glomerellales</taxon>
        <taxon>Glomerellaceae</taxon>
        <taxon>Colletotrichum</taxon>
        <taxon>Colletotrichum acutatum species complex</taxon>
    </lineage>
</organism>
<proteinExistence type="predicted"/>
<reference evidence="1" key="1">
    <citation type="submission" date="2016-11" db="EMBL/GenBank/DDBJ databases">
        <title>The genome sequence of Colletotrichum cuscutae.</title>
        <authorList>
            <person name="Baroncelli R."/>
        </authorList>
    </citation>
    <scope>NUCLEOTIDE SEQUENCE</scope>
    <source>
        <strain evidence="1">IMI 304802</strain>
    </source>
</reference>
<gene>
    <name evidence="1" type="ORF">CCUS01_08353</name>
</gene>
<name>A0AAI9XTY1_9PEZI</name>
<keyword evidence="2" id="KW-1185">Reference proteome</keyword>
<sequence>MVPNMPSPRYSNKTRVFWSSSPFSHGHSCISALFVLDPQALHNTAKTGMIDCQRNPQNSSCPIGCNSL</sequence>
<dbReference type="AlphaFoldDB" id="A0AAI9XTY1"/>
<protein>
    <submittedName>
        <fullName evidence="1">Uncharacterized protein</fullName>
    </submittedName>
</protein>
<evidence type="ECO:0000313" key="1">
    <source>
        <dbReference type="EMBL" id="KAK1463665.1"/>
    </source>
</evidence>
<dbReference type="EMBL" id="MPDP01000267">
    <property type="protein sequence ID" value="KAK1463665.1"/>
    <property type="molecule type" value="Genomic_DNA"/>
</dbReference>
<accession>A0AAI9XTY1</accession>
<dbReference type="Proteomes" id="UP001239213">
    <property type="component" value="Unassembled WGS sequence"/>
</dbReference>
<comment type="caution">
    <text evidence="1">The sequence shown here is derived from an EMBL/GenBank/DDBJ whole genome shotgun (WGS) entry which is preliminary data.</text>
</comment>